<dbReference type="Pfam" id="PF00381">
    <property type="entry name" value="PTS-HPr"/>
    <property type="match status" value="1"/>
</dbReference>
<accession>A0ABV8CLL8</accession>
<evidence type="ECO:0000259" key="12">
    <source>
        <dbReference type="PROSITE" id="PS51350"/>
    </source>
</evidence>
<dbReference type="Proteomes" id="UP001595692">
    <property type="component" value="Unassembled WGS sequence"/>
</dbReference>
<dbReference type="PROSITE" id="PS51350">
    <property type="entry name" value="PTS_HPR_DOM"/>
    <property type="match status" value="1"/>
</dbReference>
<dbReference type="PROSITE" id="PS00372">
    <property type="entry name" value="PTS_EIIA_TYPE_2_HIS"/>
    <property type="match status" value="1"/>
</dbReference>
<evidence type="ECO:0000313" key="14">
    <source>
        <dbReference type="Proteomes" id="UP001595692"/>
    </source>
</evidence>
<keyword evidence="5" id="KW-0963">Cytoplasm</keyword>
<evidence type="ECO:0000256" key="4">
    <source>
        <dbReference type="ARBA" id="ARBA00022448"/>
    </source>
</evidence>
<evidence type="ECO:0000256" key="5">
    <source>
        <dbReference type="ARBA" id="ARBA00022490"/>
    </source>
</evidence>
<dbReference type="SUPFAM" id="SSF55594">
    <property type="entry name" value="HPr-like"/>
    <property type="match status" value="1"/>
</dbReference>
<dbReference type="Gene3D" id="3.40.930.10">
    <property type="entry name" value="Mannitol-specific EII, Chain A"/>
    <property type="match status" value="1"/>
</dbReference>
<sequence length="379" mass="39495">MLTLQQQDVRLGAKATDKQDAIRQVAASLTEAGLVAAGYVDGMLRREAQTATYLGSGIAIPHGTTDTRDQVRQTGVKVLHFADGVEWAEGQKAYVVIGIAAKSDEHLGILRQLTRVLSDDSVAEQLRAASSVETLTALLNGEQQSQPLLLDASTLLDAFPARDLLTLQAAAAGLLANAGAIGAAAVHSVVTTDPLYAGQGLWLARVAEDVSRTAVALVRCAAPFDIAGQAVQGMVLIAACDSQHQPVLSALIEALAGQRIEALWRAELAAIPALLGAAPQIVAPAGHEATFTIINPHGLHARPSAMLVKTVKEFESQIWVANLDGDAKPVNAKSLMKLVSLGVRQGHRLHFTADGSDAPLALEKIGQAIADGLGEGAGE</sequence>
<evidence type="ECO:0000256" key="8">
    <source>
        <dbReference type="ARBA" id="ARBA00022679"/>
    </source>
</evidence>
<organism evidence="13 14">
    <name type="scientific">Pseudaeromonas sharmana</name>
    <dbReference type="NCBI Taxonomy" id="328412"/>
    <lineage>
        <taxon>Bacteria</taxon>
        <taxon>Pseudomonadati</taxon>
        <taxon>Pseudomonadota</taxon>
        <taxon>Gammaproteobacteria</taxon>
        <taxon>Aeromonadales</taxon>
        <taxon>Aeromonadaceae</taxon>
        <taxon>Pseudaeromonas</taxon>
    </lineage>
</organism>
<feature type="domain" description="HPr" evidence="12">
    <location>
        <begin position="286"/>
        <end position="376"/>
    </location>
</feature>
<evidence type="ECO:0000313" key="13">
    <source>
        <dbReference type="EMBL" id="MFC3913080.1"/>
    </source>
</evidence>
<reference evidence="14" key="1">
    <citation type="journal article" date="2019" name="Int. J. Syst. Evol. Microbiol.">
        <title>The Global Catalogue of Microorganisms (GCM) 10K type strain sequencing project: providing services to taxonomists for standard genome sequencing and annotation.</title>
        <authorList>
            <consortium name="The Broad Institute Genomics Platform"/>
            <consortium name="The Broad Institute Genome Sequencing Center for Infectious Disease"/>
            <person name="Wu L."/>
            <person name="Ma J."/>
        </authorList>
    </citation>
    <scope>NUCLEOTIDE SEQUENCE [LARGE SCALE GENOMIC DNA]</scope>
    <source>
        <strain evidence="14">CCUG 54939</strain>
    </source>
</reference>
<keyword evidence="6" id="KW-0597">Phosphoprotein</keyword>
<dbReference type="PANTHER" id="PTHR30181">
    <property type="entry name" value="MANNITOL PERMEASE IIC COMPONENT"/>
    <property type="match status" value="1"/>
</dbReference>
<dbReference type="InterPro" id="IPR001020">
    <property type="entry name" value="PTS_HPr_His_P_site"/>
</dbReference>
<keyword evidence="7" id="KW-0762">Sugar transport</keyword>
<dbReference type="InterPro" id="IPR002114">
    <property type="entry name" value="PTS_HPr_Ser_P_site"/>
</dbReference>
<gene>
    <name evidence="13" type="primary">fruB</name>
    <name evidence="13" type="ORF">ACFOSS_06310</name>
</gene>
<keyword evidence="4" id="KW-0813">Transport</keyword>
<dbReference type="InterPro" id="IPR002178">
    <property type="entry name" value="PTS_EIIA_type-2_dom"/>
</dbReference>
<comment type="function">
    <text evidence="1">The phosphoenolpyruvate-dependent sugar phosphotransferase system (sugar PTS), a major carbohydrate active transport system, catalyzes the phosphorylation of incoming sugar substrates concomitantly with their translocation across the cell membrane. The enzyme II FruAB PTS system is involved in fructose transport.</text>
</comment>
<dbReference type="NCBIfam" id="NF008319">
    <property type="entry name" value="PRK11109.1"/>
    <property type="match status" value="1"/>
</dbReference>
<keyword evidence="14" id="KW-1185">Reference proteome</keyword>
<evidence type="ECO:0000256" key="3">
    <source>
        <dbReference type="ARBA" id="ARBA00015565"/>
    </source>
</evidence>
<evidence type="ECO:0000256" key="2">
    <source>
        <dbReference type="ARBA" id="ARBA00004496"/>
    </source>
</evidence>
<comment type="subcellular location">
    <subcellularLocation>
        <location evidence="2">Cytoplasm</location>
    </subcellularLocation>
</comment>
<protein>
    <recommendedName>
        <fullName evidence="3">Multiphosphoryl transfer protein</fullName>
    </recommendedName>
</protein>
<keyword evidence="8" id="KW-0808">Transferase</keyword>
<keyword evidence="9" id="KW-0598">Phosphotransferase system</keyword>
<dbReference type="PANTHER" id="PTHR30181:SF3">
    <property type="entry name" value="MULTIPHOSPHORYL TRANSFER PROTEIN"/>
    <property type="match status" value="1"/>
</dbReference>
<proteinExistence type="predicted"/>
<dbReference type="SUPFAM" id="SSF55804">
    <property type="entry name" value="Phoshotransferase/anion transport protein"/>
    <property type="match status" value="2"/>
</dbReference>
<dbReference type="RefSeq" id="WP_377151315.1">
    <property type="nucleotide sequence ID" value="NZ_JBHSAF010000005.1"/>
</dbReference>
<dbReference type="CDD" id="cd00367">
    <property type="entry name" value="PTS-HPr_like"/>
    <property type="match status" value="1"/>
</dbReference>
<dbReference type="Pfam" id="PF00359">
    <property type="entry name" value="PTS_EIIA_2"/>
    <property type="match status" value="1"/>
</dbReference>
<dbReference type="InterPro" id="IPR035895">
    <property type="entry name" value="HPr-like_sf"/>
</dbReference>
<evidence type="ECO:0000256" key="1">
    <source>
        <dbReference type="ARBA" id="ARBA00003136"/>
    </source>
</evidence>
<dbReference type="PROSITE" id="PS00589">
    <property type="entry name" value="PTS_HPR_SER"/>
    <property type="match status" value="1"/>
</dbReference>
<dbReference type="NCBIfam" id="TIGR01003">
    <property type="entry name" value="PTS_HPr_family"/>
    <property type="match status" value="1"/>
</dbReference>
<name>A0ABV8CLL8_9GAMM</name>
<dbReference type="Gene3D" id="3.30.1340.10">
    <property type="entry name" value="HPr-like"/>
    <property type="match status" value="1"/>
</dbReference>
<evidence type="ECO:0000259" key="11">
    <source>
        <dbReference type="PROSITE" id="PS51094"/>
    </source>
</evidence>
<dbReference type="InterPro" id="IPR000032">
    <property type="entry name" value="HPr-like"/>
</dbReference>
<evidence type="ECO:0000256" key="9">
    <source>
        <dbReference type="ARBA" id="ARBA00022683"/>
    </source>
</evidence>
<dbReference type="PROSITE" id="PS51094">
    <property type="entry name" value="PTS_EIIA_TYPE_2"/>
    <property type="match status" value="1"/>
</dbReference>
<evidence type="ECO:0000256" key="10">
    <source>
        <dbReference type="ARBA" id="ARBA00022777"/>
    </source>
</evidence>
<evidence type="ECO:0000256" key="7">
    <source>
        <dbReference type="ARBA" id="ARBA00022597"/>
    </source>
</evidence>
<feature type="domain" description="PTS EIIA type-2" evidence="11">
    <location>
        <begin position="2"/>
        <end position="142"/>
    </location>
</feature>
<keyword evidence="10" id="KW-0418">Kinase</keyword>
<comment type="caution">
    <text evidence="13">The sequence shown here is derived from an EMBL/GenBank/DDBJ whole genome shotgun (WGS) entry which is preliminary data.</text>
</comment>
<dbReference type="PRINTS" id="PR00107">
    <property type="entry name" value="PHOSPHOCPHPR"/>
</dbReference>
<dbReference type="InterPro" id="IPR050893">
    <property type="entry name" value="Sugar_PTS"/>
</dbReference>
<evidence type="ECO:0000256" key="6">
    <source>
        <dbReference type="ARBA" id="ARBA00022553"/>
    </source>
</evidence>
<dbReference type="PROSITE" id="PS00369">
    <property type="entry name" value="PTS_HPR_HIS"/>
    <property type="match status" value="1"/>
</dbReference>
<dbReference type="EMBL" id="JBHSAF010000005">
    <property type="protein sequence ID" value="MFC3913080.1"/>
    <property type="molecule type" value="Genomic_DNA"/>
</dbReference>
<dbReference type="CDD" id="cd00211">
    <property type="entry name" value="PTS_IIA_fru"/>
    <property type="match status" value="1"/>
</dbReference>
<dbReference type="InterPro" id="IPR016152">
    <property type="entry name" value="PTrfase/Anion_transptr"/>
</dbReference>